<keyword evidence="2 3" id="KW-0802">TPR repeat</keyword>
<gene>
    <name evidence="5" type="ORF">MARGE09_P3297</name>
</gene>
<dbReference type="PANTHER" id="PTHR44858">
    <property type="entry name" value="TETRATRICOPEPTIDE REPEAT PROTEIN 6"/>
    <property type="match status" value="1"/>
</dbReference>
<feature type="signal peptide" evidence="4">
    <location>
        <begin position="1"/>
        <end position="34"/>
    </location>
</feature>
<reference evidence="5 6" key="1">
    <citation type="journal article" date="2022" name="IScience">
        <title>An ultrasensitive nanofiber-based assay for enzymatic hydrolysis and deep-sea microbial degradation of cellulose.</title>
        <authorList>
            <person name="Tsudome M."/>
            <person name="Tachioka M."/>
            <person name="Miyazaki M."/>
            <person name="Uchimura K."/>
            <person name="Tsuda M."/>
            <person name="Takaki Y."/>
            <person name="Deguchi S."/>
        </authorList>
    </citation>
    <scope>NUCLEOTIDE SEQUENCE [LARGE SCALE GENOMIC DNA]</scope>
    <source>
        <strain evidence="5 6">GE09</strain>
    </source>
</reference>
<evidence type="ECO:0000256" key="3">
    <source>
        <dbReference type="PROSITE-ProRule" id="PRU00339"/>
    </source>
</evidence>
<dbReference type="Proteomes" id="UP001320119">
    <property type="component" value="Chromosome"/>
</dbReference>
<evidence type="ECO:0008006" key="7">
    <source>
        <dbReference type="Google" id="ProtNLM"/>
    </source>
</evidence>
<evidence type="ECO:0000313" key="6">
    <source>
        <dbReference type="Proteomes" id="UP001320119"/>
    </source>
</evidence>
<dbReference type="PROSITE" id="PS50005">
    <property type="entry name" value="TPR"/>
    <property type="match status" value="2"/>
</dbReference>
<evidence type="ECO:0000256" key="4">
    <source>
        <dbReference type="SAM" id="SignalP"/>
    </source>
</evidence>
<evidence type="ECO:0000256" key="1">
    <source>
        <dbReference type="ARBA" id="ARBA00022737"/>
    </source>
</evidence>
<organism evidence="5 6">
    <name type="scientific">Marinagarivorans cellulosilyticus</name>
    <dbReference type="NCBI Taxonomy" id="2721545"/>
    <lineage>
        <taxon>Bacteria</taxon>
        <taxon>Pseudomonadati</taxon>
        <taxon>Pseudomonadota</taxon>
        <taxon>Gammaproteobacteria</taxon>
        <taxon>Cellvibrionales</taxon>
        <taxon>Cellvibrionaceae</taxon>
        <taxon>Marinagarivorans</taxon>
    </lineage>
</organism>
<name>A0AAN1WK31_9GAMM</name>
<dbReference type="PANTHER" id="PTHR44858:SF1">
    <property type="entry name" value="UDP-N-ACETYLGLUCOSAMINE--PEPTIDE N-ACETYLGLUCOSAMINYLTRANSFERASE SPINDLY-RELATED"/>
    <property type="match status" value="1"/>
</dbReference>
<evidence type="ECO:0000313" key="5">
    <source>
        <dbReference type="EMBL" id="BCD99096.1"/>
    </source>
</evidence>
<keyword evidence="1" id="KW-0677">Repeat</keyword>
<dbReference type="Pfam" id="PF13424">
    <property type="entry name" value="TPR_12"/>
    <property type="match status" value="1"/>
</dbReference>
<dbReference type="SMART" id="SM00028">
    <property type="entry name" value="TPR"/>
    <property type="match status" value="4"/>
</dbReference>
<evidence type="ECO:0000256" key="2">
    <source>
        <dbReference type="ARBA" id="ARBA00022803"/>
    </source>
</evidence>
<dbReference type="InterPro" id="IPR011990">
    <property type="entry name" value="TPR-like_helical_dom_sf"/>
</dbReference>
<dbReference type="InterPro" id="IPR019734">
    <property type="entry name" value="TPR_rpt"/>
</dbReference>
<accession>A0AAN1WK31</accession>
<dbReference type="RefSeq" id="WP_236984021.1">
    <property type="nucleotide sequence ID" value="NZ_AP023086.1"/>
</dbReference>
<feature type="repeat" description="TPR" evidence="3">
    <location>
        <begin position="110"/>
        <end position="143"/>
    </location>
</feature>
<dbReference type="KEGG" id="marq:MARGE09_P3297"/>
<dbReference type="Gene3D" id="1.25.40.10">
    <property type="entry name" value="Tetratricopeptide repeat domain"/>
    <property type="match status" value="2"/>
</dbReference>
<proteinExistence type="predicted"/>
<dbReference type="Pfam" id="PF13181">
    <property type="entry name" value="TPR_8"/>
    <property type="match status" value="1"/>
</dbReference>
<feature type="chain" id="PRO_5042972603" description="Tetratricopeptide repeat protein" evidence="4">
    <location>
        <begin position="35"/>
        <end position="248"/>
    </location>
</feature>
<feature type="repeat" description="TPR" evidence="3">
    <location>
        <begin position="144"/>
        <end position="177"/>
    </location>
</feature>
<dbReference type="SUPFAM" id="SSF48452">
    <property type="entry name" value="TPR-like"/>
    <property type="match status" value="1"/>
</dbReference>
<keyword evidence="4" id="KW-0732">Signal</keyword>
<sequence length="248" mass="27289">MCTKTVKSILPQCGCKVFLWACVAALILVNAGCATNNGGSGAEPEAQIVYQPGDEPPLVLLPNPYDQQKVKVSADVKAAFAKGVALMESQNWPQAELHFDAIAQANPSLSGPWVNLGISLWRQQQYEAAAQAFDQAINVNALNVEAYNAYGVMEREQGHFAEAETLYKRAIAVWPHSAIVHRNLGVLYDMYMGRFDDALAHFEMSARIMGEPDKQLKGWIVDIKRRQAKMAREQAKKAPSNTPSEVSQ</sequence>
<dbReference type="AlphaFoldDB" id="A0AAN1WK31"/>
<dbReference type="EMBL" id="AP023086">
    <property type="protein sequence ID" value="BCD99096.1"/>
    <property type="molecule type" value="Genomic_DNA"/>
</dbReference>
<keyword evidence="6" id="KW-1185">Reference proteome</keyword>
<protein>
    <recommendedName>
        <fullName evidence="7">Tetratricopeptide repeat protein</fullName>
    </recommendedName>
</protein>
<dbReference type="InterPro" id="IPR050498">
    <property type="entry name" value="Ycf3"/>
</dbReference>